<dbReference type="GO" id="GO:0045004">
    <property type="term" value="P:DNA replication proofreading"/>
    <property type="evidence" value="ECO:0007669"/>
    <property type="project" value="TreeGrafter"/>
</dbReference>
<dbReference type="CDD" id="cd06127">
    <property type="entry name" value="DEDDh"/>
    <property type="match status" value="1"/>
</dbReference>
<proteinExistence type="predicted"/>
<dbReference type="InterPro" id="IPR006054">
    <property type="entry name" value="DnaQ"/>
</dbReference>
<comment type="subunit">
    <text evidence="3">DNA polymerase III contains a core (composed of alpha, epsilon and theta chains) that associates with a tau subunit. This core dimerizes to form the POLIII' complex. PolIII' associates with the gamma complex (composed of gamma, delta, delta', psi and chi chains) and with the beta chain to form the complete DNA polymerase III complex.</text>
</comment>
<dbReference type="InterPro" id="IPR036397">
    <property type="entry name" value="RNaseH_sf"/>
</dbReference>
<dbReference type="Proteomes" id="UP000252357">
    <property type="component" value="Unassembled WGS sequence"/>
</dbReference>
<reference evidence="6 7" key="1">
    <citation type="journal article" date="2018" name="Int. J. Syst. Evol. Microbiol.">
        <title>Parvibium lacunae gen. nov., sp. nov., a new member of the family Alcaligenaceae isolated from a freshwater pond.</title>
        <authorList>
            <person name="Chen W.M."/>
            <person name="Xie P.B."/>
            <person name="Hsu M.Y."/>
            <person name="Sheu S.Y."/>
        </authorList>
    </citation>
    <scope>NUCLEOTIDE SEQUENCE [LARGE SCALE GENOMIC DNA]</scope>
    <source>
        <strain evidence="6 7">KMB9</strain>
    </source>
</reference>
<evidence type="ECO:0000256" key="3">
    <source>
        <dbReference type="ARBA" id="ARBA00026073"/>
    </source>
</evidence>
<dbReference type="RefSeq" id="WP_114403574.1">
    <property type="nucleotide sequence ID" value="NZ_QPGB01000006.1"/>
</dbReference>
<dbReference type="PROSITE" id="PS50164">
    <property type="entry name" value="GIY_YIG"/>
    <property type="match status" value="1"/>
</dbReference>
<feature type="domain" description="GIY-YIG" evidence="5">
    <location>
        <begin position="207"/>
        <end position="302"/>
    </location>
</feature>
<dbReference type="Gene3D" id="3.30.420.10">
    <property type="entry name" value="Ribonuclease H-like superfamily/Ribonuclease H"/>
    <property type="match status" value="1"/>
</dbReference>
<dbReference type="SUPFAM" id="SSF82771">
    <property type="entry name" value="GIY-YIG endonuclease"/>
    <property type="match status" value="1"/>
</dbReference>
<dbReference type="PANTHER" id="PTHR30231:SF37">
    <property type="entry name" value="EXODEOXYRIBONUCLEASE 10"/>
    <property type="match status" value="1"/>
</dbReference>
<dbReference type="SUPFAM" id="SSF53098">
    <property type="entry name" value="Ribonuclease H-like"/>
    <property type="match status" value="1"/>
</dbReference>
<dbReference type="AlphaFoldDB" id="A0A368KYV7"/>
<keyword evidence="7" id="KW-1185">Reference proteome</keyword>
<dbReference type="GO" id="GO:0005829">
    <property type="term" value="C:cytosol"/>
    <property type="evidence" value="ECO:0007669"/>
    <property type="project" value="TreeGrafter"/>
</dbReference>
<dbReference type="GO" id="GO:0003677">
    <property type="term" value="F:DNA binding"/>
    <property type="evidence" value="ECO:0007669"/>
    <property type="project" value="InterPro"/>
</dbReference>
<dbReference type="InterPro" id="IPR000305">
    <property type="entry name" value="GIY-YIG_endonuc"/>
</dbReference>
<dbReference type="InterPro" id="IPR013520">
    <property type="entry name" value="Ribonucl_H"/>
</dbReference>
<gene>
    <name evidence="6" type="ORF">DU000_11590</name>
</gene>
<dbReference type="FunFam" id="3.30.420.10:FF:000045">
    <property type="entry name" value="3'-5' exonuclease DinG"/>
    <property type="match status" value="1"/>
</dbReference>
<dbReference type="EC" id="2.7.7.7" evidence="1"/>
<sequence length="519" mass="58161">MSPISLPQPLIFIDLETSGGSIERDDITEVGIVTVTFGEGEPSYAEWSQLCQPRHAIPEFIQALTGITNDMVADAPTFDEIAPQLYAQLQGKTLIAHNARFDYGFLKQAFKRCGMDFRATTLCTVKLSRALAPVHKRHNLDSLIERYQLQPRARHRALADAEILWQLWQAWTAQYGAETIAQAVQRIATRPQLPPQIDPEIIDQIPNTPGVYLFYGAPLESATAAAGSPVASAAQRALLYVGKSKTLRKRVLDHFTSDHQRGREMSLVQQTQAIEWIETAGELGALLLEAQLVKTRMPIHNQKLRRQKALCRWFLADPLQDEASPRYNQLTLDWADEASPPATSQSTGQYYGFFRSQRAALAMLEKIVRDHQLCRVTLGLEKNAPGQPCFARQLKRCKGACEHTHDNTANGESPRQHHARLLLALAQLRQKTWPYAGPIAVAEGSGERRVQHVIDNWCYYGAAESEAHLAELLSQRQKPQFDLDTYHILLQHLERLPNAAITPLTIPKAGMIDPLLETL</sequence>
<protein>
    <recommendedName>
        <fullName evidence="1">DNA-directed DNA polymerase</fullName>
        <ecNumber evidence="1">2.7.7.7</ecNumber>
    </recommendedName>
</protein>
<dbReference type="InterPro" id="IPR035901">
    <property type="entry name" value="GIY-YIG_endonuc_sf"/>
</dbReference>
<comment type="catalytic activity">
    <reaction evidence="4">
        <text>DNA(n) + a 2'-deoxyribonucleoside 5'-triphosphate = DNA(n+1) + diphosphate</text>
        <dbReference type="Rhea" id="RHEA:22508"/>
        <dbReference type="Rhea" id="RHEA-COMP:17339"/>
        <dbReference type="Rhea" id="RHEA-COMP:17340"/>
        <dbReference type="ChEBI" id="CHEBI:33019"/>
        <dbReference type="ChEBI" id="CHEBI:61560"/>
        <dbReference type="ChEBI" id="CHEBI:173112"/>
        <dbReference type="EC" id="2.7.7.7"/>
    </reaction>
</comment>
<evidence type="ECO:0000313" key="6">
    <source>
        <dbReference type="EMBL" id="RCS56598.1"/>
    </source>
</evidence>
<dbReference type="PANTHER" id="PTHR30231">
    <property type="entry name" value="DNA POLYMERASE III SUBUNIT EPSILON"/>
    <property type="match status" value="1"/>
</dbReference>
<dbReference type="EMBL" id="QPGB01000006">
    <property type="protein sequence ID" value="RCS56598.1"/>
    <property type="molecule type" value="Genomic_DNA"/>
</dbReference>
<dbReference type="OrthoDB" id="9804290at2"/>
<evidence type="ECO:0000259" key="5">
    <source>
        <dbReference type="PROSITE" id="PS50164"/>
    </source>
</evidence>
<organism evidence="6 7">
    <name type="scientific">Parvibium lacunae</name>
    <dbReference type="NCBI Taxonomy" id="1888893"/>
    <lineage>
        <taxon>Bacteria</taxon>
        <taxon>Pseudomonadati</taxon>
        <taxon>Pseudomonadota</taxon>
        <taxon>Betaproteobacteria</taxon>
        <taxon>Burkholderiales</taxon>
        <taxon>Alcaligenaceae</taxon>
        <taxon>Parvibium</taxon>
    </lineage>
</organism>
<name>A0A368KYV7_9BURK</name>
<evidence type="ECO:0000256" key="1">
    <source>
        <dbReference type="ARBA" id="ARBA00012417"/>
    </source>
</evidence>
<comment type="function">
    <text evidence="2">DNA polymerase III is a complex, multichain enzyme responsible for most of the replicative synthesis in bacteria. The epsilon subunit contain the editing function and is a proofreading 3'-5' exonuclease.</text>
</comment>
<dbReference type="CDD" id="cd10434">
    <property type="entry name" value="GIY-YIG_UvrC_Cho"/>
    <property type="match status" value="1"/>
</dbReference>
<dbReference type="GO" id="GO:0003887">
    <property type="term" value="F:DNA-directed DNA polymerase activity"/>
    <property type="evidence" value="ECO:0007669"/>
    <property type="project" value="UniProtKB-EC"/>
</dbReference>
<dbReference type="Gene3D" id="3.40.1440.10">
    <property type="entry name" value="GIY-YIG endonuclease"/>
    <property type="match status" value="1"/>
</dbReference>
<dbReference type="GO" id="GO:0008408">
    <property type="term" value="F:3'-5' exonuclease activity"/>
    <property type="evidence" value="ECO:0007669"/>
    <property type="project" value="TreeGrafter"/>
</dbReference>
<dbReference type="NCBIfam" id="TIGR00573">
    <property type="entry name" value="dnaq"/>
    <property type="match status" value="1"/>
</dbReference>
<dbReference type="InterPro" id="IPR012337">
    <property type="entry name" value="RNaseH-like_sf"/>
</dbReference>
<accession>A0A368KYV7</accession>
<comment type="caution">
    <text evidence="6">The sequence shown here is derived from an EMBL/GenBank/DDBJ whole genome shotgun (WGS) entry which is preliminary data.</text>
</comment>
<evidence type="ECO:0000313" key="7">
    <source>
        <dbReference type="Proteomes" id="UP000252357"/>
    </source>
</evidence>
<dbReference type="SMART" id="SM00479">
    <property type="entry name" value="EXOIII"/>
    <property type="match status" value="1"/>
</dbReference>
<dbReference type="SMART" id="SM00465">
    <property type="entry name" value="GIYc"/>
    <property type="match status" value="1"/>
</dbReference>
<evidence type="ECO:0000256" key="4">
    <source>
        <dbReference type="ARBA" id="ARBA00049244"/>
    </source>
</evidence>
<dbReference type="InterPro" id="IPR047296">
    <property type="entry name" value="GIY-YIG_UvrC_Cho"/>
</dbReference>
<evidence type="ECO:0000256" key="2">
    <source>
        <dbReference type="ARBA" id="ARBA00025483"/>
    </source>
</evidence>
<dbReference type="GO" id="GO:0006289">
    <property type="term" value="P:nucleotide-excision repair"/>
    <property type="evidence" value="ECO:0007669"/>
    <property type="project" value="InterPro"/>
</dbReference>
<dbReference type="Pfam" id="PF00929">
    <property type="entry name" value="RNase_T"/>
    <property type="match status" value="1"/>
</dbReference>